<name>A0A0G1XG84_9BACT</name>
<evidence type="ECO:0000313" key="3">
    <source>
        <dbReference type="EMBL" id="KKW30253.1"/>
    </source>
</evidence>
<organism evidence="3 4">
    <name type="scientific">Candidatus Kaiserbacteria bacterium GW2011_GWC2_52_8b</name>
    <dbReference type="NCBI Taxonomy" id="1618676"/>
    <lineage>
        <taxon>Bacteria</taxon>
        <taxon>Candidatus Kaiseribacteriota</taxon>
    </lineage>
</organism>
<evidence type="ECO:0000256" key="2">
    <source>
        <dbReference type="RuleBase" id="RU362080"/>
    </source>
</evidence>
<proteinExistence type="inferred from homology"/>
<dbReference type="Pfam" id="PF02604">
    <property type="entry name" value="PhdYeFM_antitox"/>
    <property type="match status" value="1"/>
</dbReference>
<protein>
    <recommendedName>
        <fullName evidence="2">Antitoxin</fullName>
    </recommendedName>
</protein>
<comment type="similarity">
    <text evidence="1 2">Belongs to the phD/YefM antitoxin family.</text>
</comment>
<reference evidence="3 4" key="1">
    <citation type="journal article" date="2015" name="Nature">
        <title>rRNA introns, odd ribosomes, and small enigmatic genomes across a large radiation of phyla.</title>
        <authorList>
            <person name="Brown C.T."/>
            <person name="Hug L.A."/>
            <person name="Thomas B.C."/>
            <person name="Sharon I."/>
            <person name="Castelle C.J."/>
            <person name="Singh A."/>
            <person name="Wilkins M.J."/>
            <person name="Williams K.H."/>
            <person name="Banfield J.F."/>
        </authorList>
    </citation>
    <scope>NUCLEOTIDE SEQUENCE [LARGE SCALE GENOMIC DNA]</scope>
</reference>
<dbReference type="InterPro" id="IPR036165">
    <property type="entry name" value="YefM-like_sf"/>
</dbReference>
<dbReference type="AlphaFoldDB" id="A0A0G1XG84"/>
<gene>
    <name evidence="3" type="ORF">UY74_C0046G0005</name>
</gene>
<dbReference type="Proteomes" id="UP000034445">
    <property type="component" value="Unassembled WGS sequence"/>
</dbReference>
<comment type="caution">
    <text evidence="3">The sequence shown here is derived from an EMBL/GenBank/DDBJ whole genome shotgun (WGS) entry which is preliminary data.</text>
</comment>
<sequence length="95" mass="10989">MALMAKVTIVPAKEAKNRFGELLDTVQRQPVVITKKGRPVARMIAFVDAKRFREVEDKIWGERAERAAKENFLGPKKSEEFLRQMRAKHAHSRSR</sequence>
<dbReference type="Gene3D" id="3.40.1620.10">
    <property type="entry name" value="YefM-like domain"/>
    <property type="match status" value="1"/>
</dbReference>
<dbReference type="NCBIfam" id="TIGR01552">
    <property type="entry name" value="phd_fam"/>
    <property type="match status" value="1"/>
</dbReference>
<dbReference type="EMBL" id="LCRF01000046">
    <property type="protein sequence ID" value="KKW30253.1"/>
    <property type="molecule type" value="Genomic_DNA"/>
</dbReference>
<evidence type="ECO:0000256" key="1">
    <source>
        <dbReference type="ARBA" id="ARBA00009981"/>
    </source>
</evidence>
<evidence type="ECO:0000313" key="4">
    <source>
        <dbReference type="Proteomes" id="UP000034445"/>
    </source>
</evidence>
<comment type="function">
    <text evidence="2">Antitoxin component of a type II toxin-antitoxin (TA) system.</text>
</comment>
<accession>A0A0G1XG84</accession>
<dbReference type="SUPFAM" id="SSF143120">
    <property type="entry name" value="YefM-like"/>
    <property type="match status" value="1"/>
</dbReference>
<dbReference type="InterPro" id="IPR006442">
    <property type="entry name" value="Antitoxin_Phd/YefM"/>
</dbReference>